<keyword evidence="2" id="KW-1185">Reference proteome</keyword>
<proteinExistence type="predicted"/>
<evidence type="ECO:0000313" key="2">
    <source>
        <dbReference type="Proteomes" id="UP001356308"/>
    </source>
</evidence>
<reference evidence="1 2" key="1">
    <citation type="submission" date="2024-01" db="EMBL/GenBank/DDBJ databases">
        <title>Maribacter spp. originated from different algae showed divergent polysaccharides utilization ability.</title>
        <authorList>
            <person name="Wang H."/>
            <person name="Wu Y."/>
        </authorList>
    </citation>
    <scope>NUCLEOTIDE SEQUENCE [LARGE SCALE GENOMIC DNA]</scope>
    <source>
        <strain evidence="1 2">PR1</strain>
    </source>
</reference>
<sequence length="159" mass="18414">MKTIFSLLIFPILVLAQHDQHQNAPPNMELQLNFTMESTYGEEMDSQGQINATVELFITLEVQVWEIEINNGISQPFYEEPVINFLPKHLNTLSLVGIMPMTIDNRKPQEDLKRLLALNDPMFPKEDTLFDWLHPTRYQKYKLTGTEIIPQGFGPRISI</sequence>
<dbReference type="EMBL" id="JAZDDG010000002">
    <property type="protein sequence ID" value="MEE1975298.1"/>
    <property type="molecule type" value="Genomic_DNA"/>
</dbReference>
<dbReference type="Proteomes" id="UP001356308">
    <property type="component" value="Unassembled WGS sequence"/>
</dbReference>
<protein>
    <recommendedName>
        <fullName evidence="3">GLPGLI family protein</fullName>
    </recommendedName>
</protein>
<organism evidence="1 2">
    <name type="scientific">Maribacter cobaltidurans</name>
    <dbReference type="NCBI Taxonomy" id="1178778"/>
    <lineage>
        <taxon>Bacteria</taxon>
        <taxon>Pseudomonadati</taxon>
        <taxon>Bacteroidota</taxon>
        <taxon>Flavobacteriia</taxon>
        <taxon>Flavobacteriales</taxon>
        <taxon>Flavobacteriaceae</taxon>
        <taxon>Maribacter</taxon>
    </lineage>
</organism>
<evidence type="ECO:0008006" key="3">
    <source>
        <dbReference type="Google" id="ProtNLM"/>
    </source>
</evidence>
<name>A0ABU7IR10_9FLAO</name>
<dbReference type="RefSeq" id="WP_272650126.1">
    <property type="nucleotide sequence ID" value="NZ_JAZDDG010000002.1"/>
</dbReference>
<gene>
    <name evidence="1" type="ORF">V1I91_04420</name>
</gene>
<comment type="caution">
    <text evidence="1">The sequence shown here is derived from an EMBL/GenBank/DDBJ whole genome shotgun (WGS) entry which is preliminary data.</text>
</comment>
<accession>A0ABU7IR10</accession>
<evidence type="ECO:0000313" key="1">
    <source>
        <dbReference type="EMBL" id="MEE1975298.1"/>
    </source>
</evidence>